<dbReference type="Gene3D" id="3.30.565.10">
    <property type="entry name" value="Histidine kinase-like ATPase, C-terminal domain"/>
    <property type="match status" value="1"/>
</dbReference>
<keyword evidence="1" id="KW-0418">Kinase</keyword>
<dbReference type="PANTHER" id="PTHR35526:SF3">
    <property type="entry name" value="ANTI-SIGMA-F FACTOR RSBW"/>
    <property type="match status" value="1"/>
</dbReference>
<dbReference type="GO" id="GO:0005524">
    <property type="term" value="F:ATP binding"/>
    <property type="evidence" value="ECO:0007669"/>
    <property type="project" value="UniProtKB-KW"/>
</dbReference>
<keyword evidence="3" id="KW-0067">ATP-binding</keyword>
<evidence type="ECO:0000259" key="2">
    <source>
        <dbReference type="Pfam" id="PF13581"/>
    </source>
</evidence>
<dbReference type="EMBL" id="JACTVJ010000039">
    <property type="protein sequence ID" value="MBC9719395.1"/>
    <property type="molecule type" value="Genomic_DNA"/>
</dbReference>
<feature type="domain" description="Histidine kinase/HSP90-like ATPase" evidence="2">
    <location>
        <begin position="30"/>
        <end position="138"/>
    </location>
</feature>
<sequence>MRQPLLPADHLGFSALFATTEHGAHSVRHAAERWLAEHLSADNPHDEALVSSATLLIAELTANAALHGHVRGREARLRLCLDPGELRIEVTDARGDVLPAPQLAGEHGESGRGLVLVTALSDEWGVRPHHPGGKTVWAVCRR</sequence>
<dbReference type="Pfam" id="PF13581">
    <property type="entry name" value="HATPase_c_2"/>
    <property type="match status" value="1"/>
</dbReference>
<dbReference type="InterPro" id="IPR050267">
    <property type="entry name" value="Anti-sigma-factor_SerPK"/>
</dbReference>
<dbReference type="PANTHER" id="PTHR35526">
    <property type="entry name" value="ANTI-SIGMA-F FACTOR RSBW-RELATED"/>
    <property type="match status" value="1"/>
</dbReference>
<dbReference type="InterPro" id="IPR003594">
    <property type="entry name" value="HATPase_dom"/>
</dbReference>
<dbReference type="InterPro" id="IPR036890">
    <property type="entry name" value="HATPase_C_sf"/>
</dbReference>
<evidence type="ECO:0000256" key="1">
    <source>
        <dbReference type="ARBA" id="ARBA00022527"/>
    </source>
</evidence>
<dbReference type="CDD" id="cd16936">
    <property type="entry name" value="HATPase_RsbW-like"/>
    <property type="match status" value="1"/>
</dbReference>
<protein>
    <submittedName>
        <fullName evidence="3">ATP-binding protein</fullName>
    </submittedName>
</protein>
<keyword evidence="3" id="KW-0547">Nucleotide-binding</keyword>
<reference evidence="3 4" key="1">
    <citation type="submission" date="2020-08" db="EMBL/GenBank/DDBJ databases">
        <title>Genemic of Streptomyces polyaspartic.</title>
        <authorList>
            <person name="Liu W."/>
        </authorList>
    </citation>
    <scope>NUCLEOTIDE SEQUENCE [LARGE SCALE GENOMIC DNA]</scope>
    <source>
        <strain evidence="3 4">TRM66268-LWL</strain>
    </source>
</reference>
<accession>A0ABR7SXK0</accession>
<evidence type="ECO:0000313" key="4">
    <source>
        <dbReference type="Proteomes" id="UP000642284"/>
    </source>
</evidence>
<evidence type="ECO:0000313" key="3">
    <source>
        <dbReference type="EMBL" id="MBC9719395.1"/>
    </source>
</evidence>
<name>A0ABR7SXK0_9ACTN</name>
<gene>
    <name evidence="3" type="ORF">H9Y04_43485</name>
</gene>
<dbReference type="Proteomes" id="UP000642284">
    <property type="component" value="Unassembled WGS sequence"/>
</dbReference>
<organism evidence="3 4">
    <name type="scientific">Streptomyces polyasparticus</name>
    <dbReference type="NCBI Taxonomy" id="2767826"/>
    <lineage>
        <taxon>Bacteria</taxon>
        <taxon>Bacillati</taxon>
        <taxon>Actinomycetota</taxon>
        <taxon>Actinomycetes</taxon>
        <taxon>Kitasatosporales</taxon>
        <taxon>Streptomycetaceae</taxon>
        <taxon>Streptomyces</taxon>
    </lineage>
</organism>
<keyword evidence="1" id="KW-0808">Transferase</keyword>
<dbReference type="SUPFAM" id="SSF55874">
    <property type="entry name" value="ATPase domain of HSP90 chaperone/DNA topoisomerase II/histidine kinase"/>
    <property type="match status" value="1"/>
</dbReference>
<keyword evidence="4" id="KW-1185">Reference proteome</keyword>
<comment type="caution">
    <text evidence="3">The sequence shown here is derived from an EMBL/GenBank/DDBJ whole genome shotgun (WGS) entry which is preliminary data.</text>
</comment>
<proteinExistence type="predicted"/>
<keyword evidence="1" id="KW-0723">Serine/threonine-protein kinase</keyword>